<evidence type="ECO:0000313" key="2">
    <source>
        <dbReference type="EMBL" id="KAK9150548.1"/>
    </source>
</evidence>
<reference evidence="2 3" key="1">
    <citation type="submission" date="2024-01" db="EMBL/GenBank/DDBJ databases">
        <title>Genome assemblies of Stephania.</title>
        <authorList>
            <person name="Yang L."/>
        </authorList>
    </citation>
    <scope>NUCLEOTIDE SEQUENCE [LARGE SCALE GENOMIC DNA]</scope>
    <source>
        <strain evidence="2">YNDBR</strain>
        <tissue evidence="2">Leaf</tissue>
    </source>
</reference>
<sequence length="62" mass="7407">MRSRTSLAVLPRLEVLASHQKHKRKEIKNKKNGGESVRQSRERTRTERKEKNRNRESEIKNP</sequence>
<accession>A0AAP0PMY9</accession>
<comment type="caution">
    <text evidence="2">The sequence shown here is derived from an EMBL/GenBank/DDBJ whole genome shotgun (WGS) entry which is preliminary data.</text>
</comment>
<evidence type="ECO:0000313" key="3">
    <source>
        <dbReference type="Proteomes" id="UP001420932"/>
    </source>
</evidence>
<keyword evidence="3" id="KW-1185">Reference proteome</keyword>
<feature type="compositionally biased region" description="Basic and acidic residues" evidence="1">
    <location>
        <begin position="38"/>
        <end position="62"/>
    </location>
</feature>
<feature type="region of interest" description="Disordered" evidence="1">
    <location>
        <begin position="1"/>
        <end position="62"/>
    </location>
</feature>
<dbReference type="EMBL" id="JBBNAF010000004">
    <property type="protein sequence ID" value="KAK9150548.1"/>
    <property type="molecule type" value="Genomic_DNA"/>
</dbReference>
<organism evidence="2 3">
    <name type="scientific">Stephania yunnanensis</name>
    <dbReference type="NCBI Taxonomy" id="152371"/>
    <lineage>
        <taxon>Eukaryota</taxon>
        <taxon>Viridiplantae</taxon>
        <taxon>Streptophyta</taxon>
        <taxon>Embryophyta</taxon>
        <taxon>Tracheophyta</taxon>
        <taxon>Spermatophyta</taxon>
        <taxon>Magnoliopsida</taxon>
        <taxon>Ranunculales</taxon>
        <taxon>Menispermaceae</taxon>
        <taxon>Menispermoideae</taxon>
        <taxon>Cissampelideae</taxon>
        <taxon>Stephania</taxon>
    </lineage>
</organism>
<protein>
    <submittedName>
        <fullName evidence="2">Uncharacterized protein</fullName>
    </submittedName>
</protein>
<dbReference type="Proteomes" id="UP001420932">
    <property type="component" value="Unassembled WGS sequence"/>
</dbReference>
<evidence type="ECO:0000256" key="1">
    <source>
        <dbReference type="SAM" id="MobiDB-lite"/>
    </source>
</evidence>
<proteinExistence type="predicted"/>
<gene>
    <name evidence="2" type="ORF">Syun_008857</name>
</gene>
<dbReference type="AlphaFoldDB" id="A0AAP0PMY9"/>
<feature type="compositionally biased region" description="Basic residues" evidence="1">
    <location>
        <begin position="19"/>
        <end position="31"/>
    </location>
</feature>
<name>A0AAP0PMY9_9MAGN</name>